<dbReference type="EMBL" id="JAEFCI010009344">
    <property type="protein sequence ID" value="KAG5457865.1"/>
    <property type="molecule type" value="Genomic_DNA"/>
</dbReference>
<feature type="compositionally biased region" description="Low complexity" evidence="1">
    <location>
        <begin position="200"/>
        <end position="218"/>
    </location>
</feature>
<dbReference type="AlphaFoldDB" id="A0A8H8DGR7"/>
<feature type="compositionally biased region" description="Basic and acidic residues" evidence="1">
    <location>
        <begin position="241"/>
        <end position="252"/>
    </location>
</feature>
<comment type="caution">
    <text evidence="2">The sequence shown here is derived from an EMBL/GenBank/DDBJ whole genome shotgun (WGS) entry which is preliminary data.</text>
</comment>
<evidence type="ECO:0000256" key="1">
    <source>
        <dbReference type="SAM" id="MobiDB-lite"/>
    </source>
</evidence>
<accession>A0A8H8DGR7</accession>
<evidence type="ECO:0000313" key="3">
    <source>
        <dbReference type="Proteomes" id="UP000673691"/>
    </source>
</evidence>
<keyword evidence="3" id="KW-1185">Reference proteome</keyword>
<gene>
    <name evidence="2" type="ORF">BJ554DRAFT_2015</name>
</gene>
<name>A0A8H8DGR7_9FUNG</name>
<sequence length="422" mass="42826">MPSSAGDRQGRQALSLLASCYGSDAEDGDSGDSDHGGGFRDGDDSEADRHGGGQAAGVLLGTRVDGGAAGGQREKADEAQRECAAAAAGEGAEPHPCQARKPRPTLFASLPPPRSGGPGGGASSRPLPLRGEEGKGLPSPTRKRKAKGPVKLVVPALSSADGGNDDETPRDAAAGDGAKRARGAGAGGASTLLALLPKAKNSAAASPAAATSMLPASVKAKRKVAAVDVPSATGETSVPPRETRAEQADTRDAASATSPGYGAVGLNHPEAGAGKAFWTATLCAVLLRGADAASSLAEPAEPAPEAAEDEPDGLEAEAESSPVYPSEYHQQYPAMPADPNQYYYHDPSQQYDAYAQAQDGHLYGQHYNVQGSGSHTGQSTVQVTGMRRGEKGPVQIQDVNVAHIMGSYNPIKDASLQAPKKG</sequence>
<dbReference type="Proteomes" id="UP000673691">
    <property type="component" value="Unassembled WGS sequence"/>
</dbReference>
<feature type="compositionally biased region" description="Basic and acidic residues" evidence="1">
    <location>
        <begin position="32"/>
        <end position="51"/>
    </location>
</feature>
<feature type="region of interest" description="Disordered" evidence="1">
    <location>
        <begin position="200"/>
        <end position="259"/>
    </location>
</feature>
<dbReference type="InterPro" id="IPR018800">
    <property type="entry name" value="PRCC"/>
</dbReference>
<feature type="region of interest" description="Disordered" evidence="1">
    <location>
        <begin position="296"/>
        <end position="332"/>
    </location>
</feature>
<feature type="compositionally biased region" description="Acidic residues" evidence="1">
    <location>
        <begin position="306"/>
        <end position="318"/>
    </location>
</feature>
<dbReference type="PANTHER" id="PTHR13621">
    <property type="entry name" value="PROLINE-RICH PROTEIN PRCC"/>
    <property type="match status" value="1"/>
</dbReference>
<dbReference type="GO" id="GO:0005634">
    <property type="term" value="C:nucleus"/>
    <property type="evidence" value="ECO:0007669"/>
    <property type="project" value="TreeGrafter"/>
</dbReference>
<evidence type="ECO:0000313" key="2">
    <source>
        <dbReference type="EMBL" id="KAG5457865.1"/>
    </source>
</evidence>
<feature type="compositionally biased region" description="Basic and acidic residues" evidence="1">
    <location>
        <begin position="72"/>
        <end position="81"/>
    </location>
</feature>
<feature type="region of interest" description="Disordered" evidence="1">
    <location>
        <begin position="1"/>
        <end position="186"/>
    </location>
</feature>
<feature type="non-terminal residue" evidence="2">
    <location>
        <position position="422"/>
    </location>
</feature>
<feature type="compositionally biased region" description="Low complexity" evidence="1">
    <location>
        <begin position="82"/>
        <end position="91"/>
    </location>
</feature>
<reference evidence="2 3" key="1">
    <citation type="journal article" name="Sci. Rep.">
        <title>Genome-scale phylogenetic analyses confirm Olpidium as the closest living zoosporic fungus to the non-flagellated, terrestrial fungi.</title>
        <authorList>
            <person name="Chang Y."/>
            <person name="Rochon D."/>
            <person name="Sekimoto S."/>
            <person name="Wang Y."/>
            <person name="Chovatia M."/>
            <person name="Sandor L."/>
            <person name="Salamov A."/>
            <person name="Grigoriev I.V."/>
            <person name="Stajich J.E."/>
            <person name="Spatafora J.W."/>
        </authorList>
    </citation>
    <scope>NUCLEOTIDE SEQUENCE [LARGE SCALE GENOMIC DNA]</scope>
    <source>
        <strain evidence="2">S191</strain>
    </source>
</reference>
<organism evidence="2 3">
    <name type="scientific">Olpidium bornovanus</name>
    <dbReference type="NCBI Taxonomy" id="278681"/>
    <lineage>
        <taxon>Eukaryota</taxon>
        <taxon>Fungi</taxon>
        <taxon>Fungi incertae sedis</taxon>
        <taxon>Olpidiomycota</taxon>
        <taxon>Olpidiomycotina</taxon>
        <taxon>Olpidiomycetes</taxon>
        <taxon>Olpidiales</taxon>
        <taxon>Olpidiaceae</taxon>
        <taxon>Olpidium</taxon>
    </lineage>
</organism>
<dbReference type="PANTHER" id="PTHR13621:SF2">
    <property type="entry name" value="PROLINE-RICH PROTEIN PRCC"/>
    <property type="match status" value="1"/>
</dbReference>
<proteinExistence type="predicted"/>
<protein>
    <submittedName>
        <fullName evidence="2">Uncharacterized protein</fullName>
    </submittedName>
</protein>
<feature type="compositionally biased region" description="Low complexity" evidence="1">
    <location>
        <begin position="296"/>
        <end position="305"/>
    </location>
</feature>